<dbReference type="OrthoDB" id="175242at2"/>
<dbReference type="PROSITE" id="PS51007">
    <property type="entry name" value="CYTC"/>
    <property type="match status" value="1"/>
</dbReference>
<evidence type="ECO:0000259" key="7">
    <source>
        <dbReference type="PROSITE" id="PS51820"/>
    </source>
</evidence>
<dbReference type="GO" id="GO:0009055">
    <property type="term" value="F:electron transfer activity"/>
    <property type="evidence" value="ECO:0007669"/>
    <property type="project" value="InterPro"/>
</dbReference>
<dbReference type="Pfam" id="PF07627">
    <property type="entry name" value="PSCyt3"/>
    <property type="match status" value="1"/>
</dbReference>
<dbReference type="PROSITE" id="PS51820">
    <property type="entry name" value="PA14"/>
    <property type="match status" value="1"/>
</dbReference>
<dbReference type="SMART" id="SM00758">
    <property type="entry name" value="PA14"/>
    <property type="match status" value="1"/>
</dbReference>
<keyword evidence="5" id="KW-0732">Signal</keyword>
<organism evidence="8 9">
    <name type="scientific">Tautonia sociabilis</name>
    <dbReference type="NCBI Taxonomy" id="2080755"/>
    <lineage>
        <taxon>Bacteria</taxon>
        <taxon>Pseudomonadati</taxon>
        <taxon>Planctomycetota</taxon>
        <taxon>Planctomycetia</taxon>
        <taxon>Isosphaerales</taxon>
        <taxon>Isosphaeraceae</taxon>
        <taxon>Tautonia</taxon>
    </lineage>
</organism>
<evidence type="ECO:0000313" key="9">
    <source>
        <dbReference type="Proteomes" id="UP000280296"/>
    </source>
</evidence>
<keyword evidence="1 4" id="KW-0349">Heme</keyword>
<keyword evidence="9" id="KW-1185">Reference proteome</keyword>
<dbReference type="GO" id="GO:0020037">
    <property type="term" value="F:heme binding"/>
    <property type="evidence" value="ECO:0007669"/>
    <property type="project" value="InterPro"/>
</dbReference>
<comment type="caution">
    <text evidence="8">The sequence shown here is derived from an EMBL/GenBank/DDBJ whole genome shotgun (WGS) entry which is preliminary data.</text>
</comment>
<dbReference type="InterPro" id="IPR013043">
    <property type="entry name" value="DUF1595"/>
</dbReference>
<dbReference type="SUPFAM" id="SSF46626">
    <property type="entry name" value="Cytochrome c"/>
    <property type="match status" value="1"/>
</dbReference>
<dbReference type="InterPro" id="IPR009056">
    <property type="entry name" value="Cyt_c-like_dom"/>
</dbReference>
<dbReference type="AlphaFoldDB" id="A0A432MFV3"/>
<feature type="chain" id="PRO_5019528654" evidence="5">
    <location>
        <begin position="42"/>
        <end position="801"/>
    </location>
</feature>
<evidence type="ECO:0000256" key="4">
    <source>
        <dbReference type="PROSITE-ProRule" id="PRU00433"/>
    </source>
</evidence>
<feature type="domain" description="PA14" evidence="7">
    <location>
        <begin position="164"/>
        <end position="322"/>
    </location>
</feature>
<evidence type="ECO:0000256" key="3">
    <source>
        <dbReference type="ARBA" id="ARBA00023004"/>
    </source>
</evidence>
<dbReference type="InterPro" id="IPR036909">
    <property type="entry name" value="Cyt_c-like_dom_sf"/>
</dbReference>
<dbReference type="Pfam" id="PF07624">
    <property type="entry name" value="PSD2"/>
    <property type="match status" value="1"/>
</dbReference>
<dbReference type="Pfam" id="PF07691">
    <property type="entry name" value="PA14"/>
    <property type="match status" value="1"/>
</dbReference>
<dbReference type="Gene3D" id="3.90.182.10">
    <property type="entry name" value="Toxin - Anthrax Protective Antigen,domain 1"/>
    <property type="match status" value="1"/>
</dbReference>
<evidence type="ECO:0000256" key="1">
    <source>
        <dbReference type="ARBA" id="ARBA00022617"/>
    </source>
</evidence>
<name>A0A432MFV3_9BACT</name>
<dbReference type="Gene3D" id="1.10.760.10">
    <property type="entry name" value="Cytochrome c-like domain"/>
    <property type="match status" value="1"/>
</dbReference>
<dbReference type="InterPro" id="IPR011658">
    <property type="entry name" value="PA14_dom"/>
</dbReference>
<keyword evidence="3 4" id="KW-0408">Iron</keyword>
<gene>
    <name evidence="8" type="ORF">TsocGM_18820</name>
</gene>
<accession>A0A432MFV3</accession>
<feature type="domain" description="Cytochrome c" evidence="6">
    <location>
        <begin position="48"/>
        <end position="121"/>
    </location>
</feature>
<evidence type="ECO:0000256" key="5">
    <source>
        <dbReference type="SAM" id="SignalP"/>
    </source>
</evidence>
<dbReference type="InterPro" id="IPR013042">
    <property type="entry name" value="DUF1592"/>
</dbReference>
<dbReference type="Pfam" id="PF13442">
    <property type="entry name" value="Cytochrome_CBB3"/>
    <property type="match status" value="1"/>
</dbReference>
<dbReference type="InterPro" id="IPR037524">
    <property type="entry name" value="PA14/GLEYA"/>
</dbReference>
<dbReference type="SUPFAM" id="SSF56988">
    <property type="entry name" value="Anthrax protective antigen"/>
    <property type="match status" value="1"/>
</dbReference>
<evidence type="ECO:0000256" key="2">
    <source>
        <dbReference type="ARBA" id="ARBA00022723"/>
    </source>
</evidence>
<sequence>MTMLPPPASPRRPFAPRSAASASASALAAVVMLLCVSPAPAQEASPEDLIARGAEIYRNQCAECHGDHGEGTELDYPYPLQGDKTIEGLSRYVDEEMPPGFEEEVVGEDAEAVARYVYDAFYSEIARARNAPARIELSRLTVGQYRNAVADLIGAFRPDPQPWGDERGLHAEYYNGRRARRDSRVIDRVDPQIDFDFGVGTPEPDNEAFDEPNRFTIRWEGSLVPPESGTYDIIVQTEHSIRVWVNTDDQPLIDGYVQSGDMTEHRGTLPLLAGRPYRLRVEFSKAIQGVNKEDEEQPEIPASIRLLWVRPRGVPEVIPSRHLSPGWAPEVFVSTAPFPPDDRSVGYERGTRISAAWEEATTEGAIEAASYVMEHLDELAGVKQDDPDRPAKLRDFASRFVERAFRRPLDDEQRALYLDRQFDASADPEEALKRVLLLTLKSPRFLYLEPDSTFDDYDVASRISFALWDSPPDDPLLQAAAEGRLRTREQVVEQARRMVGDLKTRAKLLEFFHLWLKVEDAPDLAKDPERFAEFSDAVIADLRTSLDLFLDEVAWGSDHADFRRLLLDEELFLNGRLAAFYGADLPPDSPFAKVADEDLGQRAGVLSHPYLLANFAYTSTSSPIHRGVFLARNVLGQRLRPPPVAVAPLAPDLHADLTTRERVTLQTSPTECMSCHGLINHLGFALEQYDAVGRYRSEENGKPIDATGQYRTRAGNDVSFDGARQLAEFLAASEEVHDAFVEQLFQHLVKQPVRAFGADTLASLRDDFAGLDYDIRDLLVAIVARTALVPRPDEVLASASP</sequence>
<proteinExistence type="predicted"/>
<feature type="signal peptide" evidence="5">
    <location>
        <begin position="1"/>
        <end position="41"/>
    </location>
</feature>
<keyword evidence="2 4" id="KW-0479">Metal-binding</keyword>
<evidence type="ECO:0000259" key="6">
    <source>
        <dbReference type="PROSITE" id="PS51007"/>
    </source>
</evidence>
<reference evidence="8 9" key="2">
    <citation type="submission" date="2019-01" db="EMBL/GenBank/DDBJ databases">
        <title>Tautonia sociabilis, a novel thermotolerant planctomycete of Isosphaeraceae family, isolated from a 4000 m deep subterranean habitat.</title>
        <authorList>
            <person name="Kovaleva O.L."/>
            <person name="Elcheninov A.G."/>
            <person name="Van Heerden E."/>
            <person name="Toshchakov S.V."/>
            <person name="Novikov A."/>
            <person name="Bonch-Osmolovskaya E.A."/>
            <person name="Kublanov I.V."/>
        </authorList>
    </citation>
    <scope>NUCLEOTIDE SEQUENCE [LARGE SCALE GENOMIC DNA]</scope>
    <source>
        <strain evidence="8 9">GM2012</strain>
    </source>
</reference>
<dbReference type="RefSeq" id="WP_126727009.1">
    <property type="nucleotide sequence ID" value="NZ_RYZH01000041.1"/>
</dbReference>
<dbReference type="GO" id="GO:0046872">
    <property type="term" value="F:metal ion binding"/>
    <property type="evidence" value="ECO:0007669"/>
    <property type="project" value="UniProtKB-KW"/>
</dbReference>
<evidence type="ECO:0000313" key="8">
    <source>
        <dbReference type="EMBL" id="RUL85264.1"/>
    </source>
</evidence>
<protein>
    <submittedName>
        <fullName evidence="8">DUF1592 domain-containing protein</fullName>
    </submittedName>
</protein>
<dbReference type="Proteomes" id="UP000280296">
    <property type="component" value="Unassembled WGS sequence"/>
</dbReference>
<dbReference type="InterPro" id="IPR011478">
    <property type="entry name" value="DUF1585"/>
</dbReference>
<dbReference type="Pfam" id="PF07637">
    <property type="entry name" value="PSD5"/>
    <property type="match status" value="1"/>
</dbReference>
<dbReference type="EMBL" id="RYZH01000041">
    <property type="protein sequence ID" value="RUL85264.1"/>
    <property type="molecule type" value="Genomic_DNA"/>
</dbReference>
<reference evidence="8 9" key="1">
    <citation type="submission" date="2018-12" db="EMBL/GenBank/DDBJ databases">
        <authorList>
            <person name="Toschakov S.V."/>
        </authorList>
    </citation>
    <scope>NUCLEOTIDE SEQUENCE [LARGE SCALE GENOMIC DNA]</scope>
    <source>
        <strain evidence="8 9">GM2012</strain>
    </source>
</reference>
<dbReference type="InterPro" id="IPR013039">
    <property type="entry name" value="DUF1588"/>
</dbReference>
<dbReference type="Pfam" id="PF07631">
    <property type="entry name" value="PSD4"/>
    <property type="match status" value="1"/>
</dbReference>